<sequence length="226" mass="26416">MRTKIATLFLFIGTLGLAQRTEENKLGSWHAYFGTNRISDKFSIHTEVQLRYFEQGKSFNQSVLRSALNYHINPDALLSLGYTNLVTDTTIESLEGETNINEHHIYADGILKNKVWELGFEHRFRFENRFIDFGDTKDTQQRLRYRLLLNVPLTDIFFINLYEELFVNFQNEVYDQNWTFIGLGANVTNNLSLQAGYIKINTESGNFDRLVGIIIFNPDLRKKKRE</sequence>
<dbReference type="AlphaFoldDB" id="A0A5B7STP4"/>
<dbReference type="OrthoDB" id="1118734at2"/>
<dbReference type="Pfam" id="PF10677">
    <property type="entry name" value="DUF2490"/>
    <property type="match status" value="1"/>
</dbReference>
<gene>
    <name evidence="1" type="ORF">FGM00_09975</name>
</gene>
<dbReference type="InterPro" id="IPR019619">
    <property type="entry name" value="DUF2490"/>
</dbReference>
<protein>
    <submittedName>
        <fullName evidence="1">DUF2490 domain-containing protein</fullName>
    </submittedName>
</protein>
<organism evidence="1 2">
    <name type="scientific">Aggregatimonas sangjinii</name>
    <dbReference type="NCBI Taxonomy" id="2583587"/>
    <lineage>
        <taxon>Bacteria</taxon>
        <taxon>Pseudomonadati</taxon>
        <taxon>Bacteroidota</taxon>
        <taxon>Flavobacteriia</taxon>
        <taxon>Flavobacteriales</taxon>
        <taxon>Flavobacteriaceae</taxon>
        <taxon>Aggregatimonas</taxon>
    </lineage>
</organism>
<dbReference type="RefSeq" id="WP_138852768.1">
    <property type="nucleotide sequence ID" value="NZ_CP040710.1"/>
</dbReference>
<evidence type="ECO:0000313" key="1">
    <source>
        <dbReference type="EMBL" id="QCX00423.1"/>
    </source>
</evidence>
<evidence type="ECO:0000313" key="2">
    <source>
        <dbReference type="Proteomes" id="UP000310017"/>
    </source>
</evidence>
<proteinExistence type="predicted"/>
<name>A0A5B7STP4_9FLAO</name>
<reference evidence="1 2" key="1">
    <citation type="submission" date="2019-05" db="EMBL/GenBank/DDBJ databases">
        <title>Genome sequencing of F202Z8.</title>
        <authorList>
            <person name="Kwon Y.M."/>
        </authorList>
    </citation>
    <scope>NUCLEOTIDE SEQUENCE [LARGE SCALE GENOMIC DNA]</scope>
    <source>
        <strain evidence="1 2">F202Z8</strain>
    </source>
</reference>
<dbReference type="Proteomes" id="UP000310017">
    <property type="component" value="Chromosome"/>
</dbReference>
<keyword evidence="2" id="KW-1185">Reference proteome</keyword>
<dbReference type="KEGG" id="asag:FGM00_09975"/>
<accession>A0A5B7STP4</accession>
<dbReference type="EMBL" id="CP040710">
    <property type="protein sequence ID" value="QCX00423.1"/>
    <property type="molecule type" value="Genomic_DNA"/>
</dbReference>